<accession>A0ACB8Q6E4</accession>
<organism evidence="1 2">
    <name type="scientific">Vararia minispora EC-137</name>
    <dbReference type="NCBI Taxonomy" id="1314806"/>
    <lineage>
        <taxon>Eukaryota</taxon>
        <taxon>Fungi</taxon>
        <taxon>Dikarya</taxon>
        <taxon>Basidiomycota</taxon>
        <taxon>Agaricomycotina</taxon>
        <taxon>Agaricomycetes</taxon>
        <taxon>Russulales</taxon>
        <taxon>Lachnocladiaceae</taxon>
        <taxon>Vararia</taxon>
    </lineage>
</organism>
<protein>
    <submittedName>
        <fullName evidence="1">Uncharacterized protein</fullName>
    </submittedName>
</protein>
<comment type="caution">
    <text evidence="1">The sequence shown here is derived from an EMBL/GenBank/DDBJ whole genome shotgun (WGS) entry which is preliminary data.</text>
</comment>
<reference evidence="1" key="2">
    <citation type="journal article" date="2022" name="New Phytol.">
        <title>Evolutionary transition to the ectomycorrhizal habit in the genomes of a hyperdiverse lineage of mushroom-forming fungi.</title>
        <authorList>
            <person name="Looney B."/>
            <person name="Miyauchi S."/>
            <person name="Morin E."/>
            <person name="Drula E."/>
            <person name="Courty P.E."/>
            <person name="Kohler A."/>
            <person name="Kuo A."/>
            <person name="LaButti K."/>
            <person name="Pangilinan J."/>
            <person name="Lipzen A."/>
            <person name="Riley R."/>
            <person name="Andreopoulos W."/>
            <person name="He G."/>
            <person name="Johnson J."/>
            <person name="Nolan M."/>
            <person name="Tritt A."/>
            <person name="Barry K.W."/>
            <person name="Grigoriev I.V."/>
            <person name="Nagy L.G."/>
            <person name="Hibbett D."/>
            <person name="Henrissat B."/>
            <person name="Matheny P.B."/>
            <person name="Labbe J."/>
            <person name="Martin F.M."/>
        </authorList>
    </citation>
    <scope>NUCLEOTIDE SEQUENCE</scope>
    <source>
        <strain evidence="1">EC-137</strain>
    </source>
</reference>
<name>A0ACB8Q6E4_9AGAM</name>
<evidence type="ECO:0000313" key="1">
    <source>
        <dbReference type="EMBL" id="KAI0027341.1"/>
    </source>
</evidence>
<keyword evidence="2" id="KW-1185">Reference proteome</keyword>
<reference evidence="1" key="1">
    <citation type="submission" date="2021-02" db="EMBL/GenBank/DDBJ databases">
        <authorList>
            <consortium name="DOE Joint Genome Institute"/>
            <person name="Ahrendt S."/>
            <person name="Looney B.P."/>
            <person name="Miyauchi S."/>
            <person name="Morin E."/>
            <person name="Drula E."/>
            <person name="Courty P.E."/>
            <person name="Chicoki N."/>
            <person name="Fauchery L."/>
            <person name="Kohler A."/>
            <person name="Kuo A."/>
            <person name="Labutti K."/>
            <person name="Pangilinan J."/>
            <person name="Lipzen A."/>
            <person name="Riley R."/>
            <person name="Andreopoulos W."/>
            <person name="He G."/>
            <person name="Johnson J."/>
            <person name="Barry K.W."/>
            <person name="Grigoriev I.V."/>
            <person name="Nagy L."/>
            <person name="Hibbett D."/>
            <person name="Henrissat B."/>
            <person name="Matheny P.B."/>
            <person name="Labbe J."/>
            <person name="Martin F."/>
        </authorList>
    </citation>
    <scope>NUCLEOTIDE SEQUENCE</scope>
    <source>
        <strain evidence="1">EC-137</strain>
    </source>
</reference>
<dbReference type="EMBL" id="MU273928">
    <property type="protein sequence ID" value="KAI0027341.1"/>
    <property type="molecule type" value="Genomic_DNA"/>
</dbReference>
<proteinExistence type="predicted"/>
<dbReference type="Proteomes" id="UP000814128">
    <property type="component" value="Unassembled WGS sequence"/>
</dbReference>
<gene>
    <name evidence="1" type="ORF">K488DRAFT_74619</name>
</gene>
<evidence type="ECO:0000313" key="2">
    <source>
        <dbReference type="Proteomes" id="UP000814128"/>
    </source>
</evidence>
<sequence length="507" mass="53990">MSGEAFTPGGVISLRIVTRGTARLTWGVLPQDDEGSGGGEDVAGEDDSGGGADDSGGGEYAGGGGGDDGGGEDVGTSDDGEGNRRGEGGTGDGESSIGEVALPDGPVGGLFLVRVAELSGVPPCRPTGRCAIAFMRATAAHARMSAISVLFSAGETYLNERWAEPLSSVIELSLGAPEEEEREVPGRACPASNPTAAASKRMVRPPAPLAPLGDILDRCLGYIGSAAVRSGGLPILFPWPPSPYHASCDHNCMYSRVCPTWMPFVQVLERLEQAEASRGNVFEPHPLVGGGHAGPARTPNMAIDKGILRDCLQHLLALCYAWHPDSWNDGFCDAIKSWVHDYAFNAYIVLTRHATPDRTGQVPFSPAEREAHFYACRRAMAGLSVERDLIVHQGAHAYRAAVGAGHTVLDGQDVNEDAFRSTFGWWTPAERLHFRTAQELRPFRQAARLRRAAARLATPEEAIVAAHLADSWERDWYSSDFEREYAIQDEGSEGSTSSELSSDESAS</sequence>